<evidence type="ECO:0000313" key="1">
    <source>
        <dbReference type="EMBL" id="HJG31359.1"/>
    </source>
</evidence>
<protein>
    <recommendedName>
        <fullName evidence="3">Homocitrate synthase</fullName>
    </recommendedName>
</protein>
<accession>A0A921LRW6</accession>
<organism evidence="1 2">
    <name type="scientific">Collinsella ihumii</name>
    <dbReference type="NCBI Taxonomy" id="1720204"/>
    <lineage>
        <taxon>Bacteria</taxon>
        <taxon>Bacillati</taxon>
        <taxon>Actinomycetota</taxon>
        <taxon>Coriobacteriia</taxon>
        <taxon>Coriobacteriales</taxon>
        <taxon>Coriobacteriaceae</taxon>
        <taxon>Collinsella</taxon>
    </lineage>
</organism>
<name>A0A921LRW6_9ACTN</name>
<sequence length="104" mass="10468">MDIKAIADQVMGALGNSPEAIKDFIVDPAAAIEGITGNKLEGADLAGVVDQIKETVMGGDFQLPEGLDLGNLDLSGIAGNLGGMLENSPLSGIAEGLGSLFGKK</sequence>
<proteinExistence type="predicted"/>
<comment type="caution">
    <text evidence="1">The sequence shown here is derived from an EMBL/GenBank/DDBJ whole genome shotgun (WGS) entry which is preliminary data.</text>
</comment>
<reference evidence="1" key="1">
    <citation type="journal article" date="2021" name="PeerJ">
        <title>Extensive microbial diversity within the chicken gut microbiome revealed by metagenomics and culture.</title>
        <authorList>
            <person name="Gilroy R."/>
            <person name="Ravi A."/>
            <person name="Getino M."/>
            <person name="Pursley I."/>
            <person name="Horton D.L."/>
            <person name="Alikhan N.F."/>
            <person name="Baker D."/>
            <person name="Gharbi K."/>
            <person name="Hall N."/>
            <person name="Watson M."/>
            <person name="Adriaenssens E.M."/>
            <person name="Foster-Nyarko E."/>
            <person name="Jarju S."/>
            <person name="Secka A."/>
            <person name="Antonio M."/>
            <person name="Oren A."/>
            <person name="Chaudhuri R.R."/>
            <person name="La Ragione R."/>
            <person name="Hildebrand F."/>
            <person name="Pallen M.J."/>
        </authorList>
    </citation>
    <scope>NUCLEOTIDE SEQUENCE</scope>
    <source>
        <strain evidence="1">ChiGjej2B2-7701</strain>
    </source>
</reference>
<dbReference type="Proteomes" id="UP000746751">
    <property type="component" value="Unassembled WGS sequence"/>
</dbReference>
<gene>
    <name evidence="1" type="ORF">K8U80_08195</name>
</gene>
<evidence type="ECO:0000313" key="2">
    <source>
        <dbReference type="Proteomes" id="UP000746751"/>
    </source>
</evidence>
<dbReference type="EMBL" id="DYVF01000049">
    <property type="protein sequence ID" value="HJG31359.1"/>
    <property type="molecule type" value="Genomic_DNA"/>
</dbReference>
<reference evidence="1" key="2">
    <citation type="submission" date="2021-09" db="EMBL/GenBank/DDBJ databases">
        <authorList>
            <person name="Gilroy R."/>
        </authorList>
    </citation>
    <scope>NUCLEOTIDE SEQUENCE</scope>
    <source>
        <strain evidence="1">ChiGjej2B2-7701</strain>
    </source>
</reference>
<dbReference type="AlphaFoldDB" id="A0A921LRW6"/>
<evidence type="ECO:0008006" key="3">
    <source>
        <dbReference type="Google" id="ProtNLM"/>
    </source>
</evidence>